<name>A0A972FCR7_9RHOO</name>
<gene>
    <name evidence="1" type="ORF">GPA21_08450</name>
</gene>
<protein>
    <submittedName>
        <fullName evidence="1">Uncharacterized protein</fullName>
    </submittedName>
</protein>
<dbReference type="Proteomes" id="UP000599523">
    <property type="component" value="Unassembled WGS sequence"/>
</dbReference>
<accession>A0A972FCR7</accession>
<organism evidence="1 2">
    <name type="scientific">Azoarcus taiwanensis</name>
    <dbReference type="NCBI Taxonomy" id="666964"/>
    <lineage>
        <taxon>Bacteria</taxon>
        <taxon>Pseudomonadati</taxon>
        <taxon>Pseudomonadota</taxon>
        <taxon>Betaproteobacteria</taxon>
        <taxon>Rhodocyclales</taxon>
        <taxon>Zoogloeaceae</taxon>
        <taxon>Azoarcus</taxon>
    </lineage>
</organism>
<dbReference type="AlphaFoldDB" id="A0A972FCR7"/>
<proteinExistence type="predicted"/>
<dbReference type="EMBL" id="WTVM01000039">
    <property type="protein sequence ID" value="NMG03003.1"/>
    <property type="molecule type" value="Genomic_DNA"/>
</dbReference>
<comment type="caution">
    <text evidence="1">The sequence shown here is derived from an EMBL/GenBank/DDBJ whole genome shotgun (WGS) entry which is preliminary data.</text>
</comment>
<reference evidence="1" key="1">
    <citation type="submission" date="2019-12" db="EMBL/GenBank/DDBJ databases">
        <title>Comparative genomics gives insights into the taxonomy of the Azoarcus-Aromatoleum group and reveals separate origins of nif in the plant-associated Azoarcus and non-plant-associated Aromatoleum sub-groups.</title>
        <authorList>
            <person name="Lafos M."/>
            <person name="Maluk M."/>
            <person name="Batista M."/>
            <person name="Junghare M."/>
            <person name="Carmona M."/>
            <person name="Faoro H."/>
            <person name="Cruz L.M."/>
            <person name="Battistoni F."/>
            <person name="De Souza E."/>
            <person name="Pedrosa F."/>
            <person name="Chen W.-M."/>
            <person name="Poole P.S."/>
            <person name="Dixon R.A."/>
            <person name="James E.K."/>
        </authorList>
    </citation>
    <scope>NUCLEOTIDE SEQUENCE</scope>
    <source>
        <strain evidence="1">NSC3</strain>
    </source>
</reference>
<sequence>MGWYFSHQSRSDLIAELIAPQETERASVKVIAHALRGNVLWSVVEVTAKTEDVHRGLAPGQSLRTIRCDLLERSGGQWGYKPLDESMHPYYYSCPLSYLDMAPEQSADWRTGVRAYHARRRTPTASAEALTA</sequence>
<evidence type="ECO:0000313" key="1">
    <source>
        <dbReference type="EMBL" id="NMG03003.1"/>
    </source>
</evidence>
<dbReference type="RefSeq" id="WP_168987762.1">
    <property type="nucleotide sequence ID" value="NZ_CAWPHM010000263.1"/>
</dbReference>
<keyword evidence="2" id="KW-1185">Reference proteome</keyword>
<evidence type="ECO:0000313" key="2">
    <source>
        <dbReference type="Proteomes" id="UP000599523"/>
    </source>
</evidence>